<dbReference type="Proteomes" id="UP001597237">
    <property type="component" value="Unassembled WGS sequence"/>
</dbReference>
<proteinExistence type="inferred from homology"/>
<protein>
    <submittedName>
        <fullName evidence="3">YciI family protein</fullName>
    </submittedName>
</protein>
<feature type="domain" description="YCII-related" evidence="2">
    <location>
        <begin position="3"/>
        <end position="104"/>
    </location>
</feature>
<organism evidence="3 4">
    <name type="scientific">Phenylobacterium terrae</name>
    <dbReference type="NCBI Taxonomy" id="2665495"/>
    <lineage>
        <taxon>Bacteria</taxon>
        <taxon>Pseudomonadati</taxon>
        <taxon>Pseudomonadota</taxon>
        <taxon>Alphaproteobacteria</taxon>
        <taxon>Caulobacterales</taxon>
        <taxon>Caulobacteraceae</taxon>
        <taxon>Phenylobacterium</taxon>
    </lineage>
</organism>
<accession>A0ABW4N6M1</accession>
<dbReference type="EMBL" id="JBHUEY010000012">
    <property type="protein sequence ID" value="MFD1785591.1"/>
    <property type="molecule type" value="Genomic_DNA"/>
</dbReference>
<dbReference type="Gene3D" id="3.30.70.1060">
    <property type="entry name" value="Dimeric alpha+beta barrel"/>
    <property type="match status" value="1"/>
</dbReference>
<evidence type="ECO:0000256" key="1">
    <source>
        <dbReference type="ARBA" id="ARBA00007689"/>
    </source>
</evidence>
<name>A0ABW4N6M1_9CAUL</name>
<dbReference type="SUPFAM" id="SSF54909">
    <property type="entry name" value="Dimeric alpha+beta barrel"/>
    <property type="match status" value="1"/>
</dbReference>
<dbReference type="Pfam" id="PF03795">
    <property type="entry name" value="YCII"/>
    <property type="match status" value="1"/>
</dbReference>
<dbReference type="PANTHER" id="PTHR35174">
    <property type="entry name" value="BLL7171 PROTEIN-RELATED"/>
    <property type="match status" value="1"/>
</dbReference>
<keyword evidence="4" id="KW-1185">Reference proteome</keyword>
<dbReference type="InterPro" id="IPR011008">
    <property type="entry name" value="Dimeric_a/b-barrel"/>
</dbReference>
<gene>
    <name evidence="3" type="ORF">ACFSC0_19505</name>
</gene>
<dbReference type="InterPro" id="IPR005545">
    <property type="entry name" value="YCII"/>
</dbReference>
<reference evidence="4" key="1">
    <citation type="journal article" date="2019" name="Int. J. Syst. Evol. Microbiol.">
        <title>The Global Catalogue of Microorganisms (GCM) 10K type strain sequencing project: providing services to taxonomists for standard genome sequencing and annotation.</title>
        <authorList>
            <consortium name="The Broad Institute Genomics Platform"/>
            <consortium name="The Broad Institute Genome Sequencing Center for Infectious Disease"/>
            <person name="Wu L."/>
            <person name="Ma J."/>
        </authorList>
    </citation>
    <scope>NUCLEOTIDE SEQUENCE [LARGE SCALE GENOMIC DNA]</scope>
    <source>
        <strain evidence="4">DFY28</strain>
    </source>
</reference>
<sequence>MTQYMLVLHDAPADYAELGLQELSALVQRYVDWVEDLKRSGHFVASYKLGAEGGRMLTPESTRPVPSDGPYAEAKDVIGGAFVIAARDLDEAEAIARTSPHLRGRNRIEIRVVDEESCEAVIEEARRERGAVHA</sequence>
<dbReference type="PANTHER" id="PTHR35174:SF3">
    <property type="entry name" value="BLL7171 PROTEIN"/>
    <property type="match status" value="1"/>
</dbReference>
<comment type="similarity">
    <text evidence="1">Belongs to the YciI family.</text>
</comment>
<comment type="caution">
    <text evidence="3">The sequence shown here is derived from an EMBL/GenBank/DDBJ whole genome shotgun (WGS) entry which is preliminary data.</text>
</comment>
<evidence type="ECO:0000313" key="3">
    <source>
        <dbReference type="EMBL" id="MFD1785591.1"/>
    </source>
</evidence>
<evidence type="ECO:0000313" key="4">
    <source>
        <dbReference type="Proteomes" id="UP001597237"/>
    </source>
</evidence>
<evidence type="ECO:0000259" key="2">
    <source>
        <dbReference type="Pfam" id="PF03795"/>
    </source>
</evidence>
<dbReference type="RefSeq" id="WP_377281631.1">
    <property type="nucleotide sequence ID" value="NZ_JBHRSI010000004.1"/>
</dbReference>